<dbReference type="PANTHER" id="PTHR30143:SF0">
    <property type="entry name" value="2-KETO-4-PENTENOATE HYDRATASE"/>
    <property type="match status" value="1"/>
</dbReference>
<dbReference type="SUPFAM" id="SSF56529">
    <property type="entry name" value="FAH"/>
    <property type="match status" value="1"/>
</dbReference>
<dbReference type="EMBL" id="JAKGSI010000001">
    <property type="protein sequence ID" value="MCF4006107.1"/>
    <property type="molecule type" value="Genomic_DNA"/>
</dbReference>
<dbReference type="GO" id="GO:0005737">
    <property type="term" value="C:cytoplasm"/>
    <property type="evidence" value="ECO:0007669"/>
    <property type="project" value="TreeGrafter"/>
</dbReference>
<dbReference type="Proteomes" id="UP001139336">
    <property type="component" value="Unassembled WGS sequence"/>
</dbReference>
<organism evidence="3 4">
    <name type="scientific">Corynebacterium uropygiale</name>
    <dbReference type="NCBI Taxonomy" id="1775911"/>
    <lineage>
        <taxon>Bacteria</taxon>
        <taxon>Bacillati</taxon>
        <taxon>Actinomycetota</taxon>
        <taxon>Actinomycetes</taxon>
        <taxon>Mycobacteriales</taxon>
        <taxon>Corynebacteriaceae</taxon>
        <taxon>Corynebacterium</taxon>
    </lineage>
</organism>
<evidence type="ECO:0000259" key="2">
    <source>
        <dbReference type="Pfam" id="PF01557"/>
    </source>
</evidence>
<comment type="caution">
    <text evidence="3">The sequence shown here is derived from an EMBL/GenBank/DDBJ whole genome shotgun (WGS) entry which is preliminary data.</text>
</comment>
<evidence type="ECO:0000256" key="1">
    <source>
        <dbReference type="ARBA" id="ARBA00023239"/>
    </source>
</evidence>
<evidence type="ECO:0000313" key="3">
    <source>
        <dbReference type="EMBL" id="MCF4006107.1"/>
    </source>
</evidence>
<gene>
    <name evidence="3" type="ORF">L1O03_02800</name>
</gene>
<feature type="domain" description="Fumarylacetoacetase-like C-terminal" evidence="2">
    <location>
        <begin position="77"/>
        <end position="256"/>
    </location>
</feature>
<reference evidence="3" key="1">
    <citation type="submission" date="2022-01" db="EMBL/GenBank/DDBJ databases">
        <title>Corynebacterium sp. nov isolated from isolated from the feces of the greater white-fronted geese (Anser albifrons) at Poyang Lake, PR China.</title>
        <authorList>
            <person name="Liu Q."/>
        </authorList>
    </citation>
    <scope>NUCLEOTIDE SEQUENCE</scope>
    <source>
        <strain evidence="3">JCM 32435</strain>
    </source>
</reference>
<keyword evidence="1" id="KW-0456">Lyase</keyword>
<name>A0A9X1QPL5_9CORY</name>
<keyword evidence="4" id="KW-1185">Reference proteome</keyword>
<dbReference type="GO" id="GO:0016787">
    <property type="term" value="F:hydrolase activity"/>
    <property type="evidence" value="ECO:0007669"/>
    <property type="project" value="UniProtKB-KW"/>
</dbReference>
<evidence type="ECO:0000313" key="4">
    <source>
        <dbReference type="Proteomes" id="UP001139336"/>
    </source>
</evidence>
<dbReference type="Pfam" id="PF01557">
    <property type="entry name" value="FAA_hydrolase"/>
    <property type="match status" value="1"/>
</dbReference>
<dbReference type="InterPro" id="IPR050772">
    <property type="entry name" value="Hydratase-Decarb/MhpD_sf"/>
</dbReference>
<dbReference type="GO" id="GO:0008684">
    <property type="term" value="F:2-oxopent-4-enoate hydratase activity"/>
    <property type="evidence" value="ECO:0007669"/>
    <property type="project" value="TreeGrafter"/>
</dbReference>
<protein>
    <submittedName>
        <fullName evidence="3">Fumarylacetoacetate hydrolase family protein</fullName>
    </submittedName>
</protein>
<keyword evidence="3" id="KW-0378">Hydrolase</keyword>
<dbReference type="InterPro" id="IPR036663">
    <property type="entry name" value="Fumarylacetoacetase_C_sf"/>
</dbReference>
<dbReference type="PANTHER" id="PTHR30143">
    <property type="entry name" value="ACID HYDRATASE"/>
    <property type="match status" value="1"/>
</dbReference>
<sequence>MSTPSEYQRVAEDFLAAYESGEPIAPPRETIPGLDLNGAYRIQQLQEQAFEKAGRRVVGRKIGLTTPAMQKQLGVDSPDFGFFTEDMVFENGAEIDTSRFISPKVEPELAFELGSDLPADATMKQVIDAVASTRVAVEIIDSRVRDWDIELVDTVADNASCGAVILGTPFTEVDLRALPETRLIMQVDGQPQDTGTGKDVMGHPLEPLRWLAGVLGEQGVPLKAGDVILTGSFCGAAPVEAGCRIIVDSTDMGLLTASFV</sequence>
<dbReference type="InterPro" id="IPR011234">
    <property type="entry name" value="Fumarylacetoacetase-like_C"/>
</dbReference>
<proteinExistence type="predicted"/>
<dbReference type="Gene3D" id="3.90.850.10">
    <property type="entry name" value="Fumarylacetoacetase-like, C-terminal domain"/>
    <property type="match status" value="1"/>
</dbReference>
<dbReference type="RefSeq" id="WP_236117882.1">
    <property type="nucleotide sequence ID" value="NZ_JAKGSI010000001.1"/>
</dbReference>
<dbReference type="AlphaFoldDB" id="A0A9X1QPL5"/>
<accession>A0A9X1QPL5</accession>